<dbReference type="OrthoDB" id="203440at2759"/>
<feature type="compositionally biased region" description="Basic and acidic residues" evidence="1">
    <location>
        <begin position="263"/>
        <end position="278"/>
    </location>
</feature>
<feature type="region of interest" description="Disordered" evidence="1">
    <location>
        <begin position="189"/>
        <end position="365"/>
    </location>
</feature>
<feature type="compositionally biased region" description="Basic and acidic residues" evidence="1">
    <location>
        <begin position="316"/>
        <end position="344"/>
    </location>
</feature>
<proteinExistence type="predicted"/>
<name>A0A6A6FQN0_9PEZI</name>
<dbReference type="InterPro" id="IPR007146">
    <property type="entry name" value="Sas10/Utp3/C1D"/>
</dbReference>
<evidence type="ECO:0000313" key="3">
    <source>
        <dbReference type="Proteomes" id="UP000799539"/>
    </source>
</evidence>
<dbReference type="AlphaFoldDB" id="A0A6A6FQN0"/>
<accession>A0A6A6FQN0</accession>
<feature type="region of interest" description="Disordered" evidence="1">
    <location>
        <begin position="127"/>
        <end position="161"/>
    </location>
</feature>
<dbReference type="EMBL" id="ML992665">
    <property type="protein sequence ID" value="KAF2215743.1"/>
    <property type="molecule type" value="Genomic_DNA"/>
</dbReference>
<dbReference type="Pfam" id="PF04000">
    <property type="entry name" value="Sas10_Utp3"/>
    <property type="match status" value="1"/>
</dbReference>
<evidence type="ECO:0000256" key="1">
    <source>
        <dbReference type="SAM" id="MobiDB-lite"/>
    </source>
</evidence>
<sequence length="365" mass="39376">MAATTPTALPEVLTEFKSASNAALNGLPAADAVLPPQDGITLFDAKNEIFLAYLQALALRNLNVIRSVKAGSDAVKAQSLSNEITRKLIEQRVYLERGVGPLEKKLKYEVDRVVKAADDEERRINQKLQHAGKANGHAKEKKDDGANGGSDSDSSDTDSDADLGAEATAYVPLNQSLYKDLQSTGAVSAAREKSTSDGVYRPPRISATAMPTTERREKKERGPGRSATLDEYVSTELSAAPLAQPSIGSNLAAGGRTSKNARQMKEEAERRDYEETHLTRLPAMSKKERAKKGLGRARDGGFGGEEWSNLGASLDRIGDLTKRKGKDSALDKSRKRRAVEDGPRGDGIGASFDTKKRRLAKKGKI</sequence>
<organism evidence="2 3">
    <name type="scientific">Cercospora zeae-maydis SCOH1-5</name>
    <dbReference type="NCBI Taxonomy" id="717836"/>
    <lineage>
        <taxon>Eukaryota</taxon>
        <taxon>Fungi</taxon>
        <taxon>Dikarya</taxon>
        <taxon>Ascomycota</taxon>
        <taxon>Pezizomycotina</taxon>
        <taxon>Dothideomycetes</taxon>
        <taxon>Dothideomycetidae</taxon>
        <taxon>Mycosphaerellales</taxon>
        <taxon>Mycosphaerellaceae</taxon>
        <taxon>Cercospora</taxon>
    </lineage>
</organism>
<feature type="compositionally biased region" description="Basic residues" evidence="1">
    <location>
        <begin position="355"/>
        <end position="365"/>
    </location>
</feature>
<gene>
    <name evidence="2" type="ORF">CERZMDRAFT_34352</name>
</gene>
<protein>
    <submittedName>
        <fullName evidence="2">Uncharacterized protein</fullName>
    </submittedName>
</protein>
<feature type="compositionally biased region" description="Basic and acidic residues" evidence="1">
    <location>
        <begin position="213"/>
        <end position="223"/>
    </location>
</feature>
<dbReference type="Proteomes" id="UP000799539">
    <property type="component" value="Unassembled WGS sequence"/>
</dbReference>
<evidence type="ECO:0000313" key="2">
    <source>
        <dbReference type="EMBL" id="KAF2215743.1"/>
    </source>
</evidence>
<reference evidence="2" key="1">
    <citation type="journal article" date="2020" name="Stud. Mycol.">
        <title>101 Dothideomycetes genomes: a test case for predicting lifestyles and emergence of pathogens.</title>
        <authorList>
            <person name="Haridas S."/>
            <person name="Albert R."/>
            <person name="Binder M."/>
            <person name="Bloem J."/>
            <person name="Labutti K."/>
            <person name="Salamov A."/>
            <person name="Andreopoulos B."/>
            <person name="Baker S."/>
            <person name="Barry K."/>
            <person name="Bills G."/>
            <person name="Bluhm B."/>
            <person name="Cannon C."/>
            <person name="Castanera R."/>
            <person name="Culley D."/>
            <person name="Daum C."/>
            <person name="Ezra D."/>
            <person name="Gonzalez J."/>
            <person name="Henrissat B."/>
            <person name="Kuo A."/>
            <person name="Liang C."/>
            <person name="Lipzen A."/>
            <person name="Lutzoni F."/>
            <person name="Magnuson J."/>
            <person name="Mondo S."/>
            <person name="Nolan M."/>
            <person name="Ohm R."/>
            <person name="Pangilinan J."/>
            <person name="Park H.-J."/>
            <person name="Ramirez L."/>
            <person name="Alfaro M."/>
            <person name="Sun H."/>
            <person name="Tritt A."/>
            <person name="Yoshinaga Y."/>
            <person name="Zwiers L.-H."/>
            <person name="Turgeon B."/>
            <person name="Goodwin S."/>
            <person name="Spatafora J."/>
            <person name="Crous P."/>
            <person name="Grigoriev I."/>
        </authorList>
    </citation>
    <scope>NUCLEOTIDE SEQUENCE</scope>
    <source>
        <strain evidence="2">SCOH1-5</strain>
    </source>
</reference>
<keyword evidence="3" id="KW-1185">Reference proteome</keyword>